<keyword evidence="3" id="KW-1185">Reference proteome</keyword>
<dbReference type="EMBL" id="NSDJ01000001">
    <property type="protein sequence ID" value="RKF68154.1"/>
    <property type="molecule type" value="Genomic_DNA"/>
</dbReference>
<sequence>MTMSKLKTVSSLLVASSLLVSGVSRAGESLLGSNTEGMRHYVSYGAEYYKWDESVDNMDGKYVAEHGPRLRVNFGSNNYLGTRNSLDTQSGLLKAWDMSVMFGIVRYKGSTLDDQANVPNGSLKGKTYYTGYSADMTRGYRYRASDSVSFDMKGALGGQAWLRNIRSDDVYIASENTTRNYNAVEVTLQPYAKASLGANWQMTADSRLSLEGGALYPIKTWTHSNQGSVWLEPKSKLSPFTSLTWNINKDVFVKASYVHQKYGKSDEKQGDLNGRTVGYYQPATTTSTLGLEVGFYF</sequence>
<organism evidence="2 3">
    <name type="scientific">Rahnella variigena</name>
    <dbReference type="NCBI Taxonomy" id="574964"/>
    <lineage>
        <taxon>Bacteria</taxon>
        <taxon>Pseudomonadati</taxon>
        <taxon>Pseudomonadota</taxon>
        <taxon>Gammaproteobacteria</taxon>
        <taxon>Enterobacterales</taxon>
        <taxon>Yersiniaceae</taxon>
        <taxon>Rahnella</taxon>
    </lineage>
</organism>
<comment type="caution">
    <text evidence="2">The sequence shown here is derived from an EMBL/GenBank/DDBJ whole genome shotgun (WGS) entry which is preliminary data.</text>
</comment>
<reference evidence="2 3" key="1">
    <citation type="submission" date="2017-08" db="EMBL/GenBank/DDBJ databases">
        <title>Comparative genomics of bacteria isolated from necrotic lesions of AOD affected trees.</title>
        <authorList>
            <person name="Doonan J."/>
            <person name="Denman S."/>
            <person name="Mcdonald J.E."/>
        </authorList>
    </citation>
    <scope>NUCLEOTIDE SEQUENCE [LARGE SCALE GENOMIC DNA]</scope>
    <source>
        <strain evidence="2 3">CIP 105588</strain>
    </source>
</reference>
<evidence type="ECO:0000256" key="1">
    <source>
        <dbReference type="SAM" id="SignalP"/>
    </source>
</evidence>
<feature type="signal peptide" evidence="1">
    <location>
        <begin position="1"/>
        <end position="26"/>
    </location>
</feature>
<dbReference type="Proteomes" id="UP000284853">
    <property type="component" value="Unassembled WGS sequence"/>
</dbReference>
<evidence type="ECO:0000313" key="2">
    <source>
        <dbReference type="EMBL" id="RKF68154.1"/>
    </source>
</evidence>
<feature type="chain" id="PRO_5046366787" evidence="1">
    <location>
        <begin position="27"/>
        <end position="297"/>
    </location>
</feature>
<gene>
    <name evidence="2" type="ORF">CKQ54_07145</name>
</gene>
<keyword evidence="1" id="KW-0732">Signal</keyword>
<name>A0ABX9PT10_9GAMM</name>
<proteinExistence type="predicted"/>
<accession>A0ABX9PT10</accession>
<evidence type="ECO:0000313" key="3">
    <source>
        <dbReference type="Proteomes" id="UP000284853"/>
    </source>
</evidence>
<protein>
    <submittedName>
        <fullName evidence="2">Uncharacterized protein</fullName>
    </submittedName>
</protein>